<comment type="caution">
    <text evidence="2">The sequence shown here is derived from an EMBL/GenBank/DDBJ whole genome shotgun (WGS) entry which is preliminary data.</text>
</comment>
<protein>
    <submittedName>
        <fullName evidence="2">RES domain-containing protein</fullName>
    </submittedName>
</protein>
<evidence type="ECO:0000259" key="1">
    <source>
        <dbReference type="SMART" id="SM00953"/>
    </source>
</evidence>
<name>A0A840G1Z1_9BURK</name>
<organism evidence="2 3">
    <name type="scientific">Variovorax guangxiensis</name>
    <dbReference type="NCBI Taxonomy" id="1775474"/>
    <lineage>
        <taxon>Bacteria</taxon>
        <taxon>Pseudomonadati</taxon>
        <taxon>Pseudomonadota</taxon>
        <taxon>Betaproteobacteria</taxon>
        <taxon>Burkholderiales</taxon>
        <taxon>Comamonadaceae</taxon>
        <taxon>Variovorax</taxon>
    </lineage>
</organism>
<gene>
    <name evidence="2" type="ORF">GGD71_006412</name>
</gene>
<dbReference type="RefSeq" id="WP_184642334.1">
    <property type="nucleotide sequence ID" value="NZ_JACIFZ010000013.1"/>
</dbReference>
<evidence type="ECO:0000313" key="3">
    <source>
        <dbReference type="Proteomes" id="UP000524450"/>
    </source>
</evidence>
<dbReference type="Pfam" id="PF08808">
    <property type="entry name" value="RES"/>
    <property type="match status" value="1"/>
</dbReference>
<feature type="domain" description="RES" evidence="1">
    <location>
        <begin position="23"/>
        <end position="158"/>
    </location>
</feature>
<reference evidence="2 3" key="1">
    <citation type="submission" date="2020-08" db="EMBL/GenBank/DDBJ databases">
        <title>Genomic Encyclopedia of Type Strains, Phase IV (KMG-V): Genome sequencing to study the core and pangenomes of soil and plant-associated prokaryotes.</title>
        <authorList>
            <person name="Whitman W."/>
        </authorList>
    </citation>
    <scope>NUCLEOTIDE SEQUENCE [LARGE SCALE GENOMIC DNA]</scope>
    <source>
        <strain evidence="2 3">34/80</strain>
    </source>
</reference>
<proteinExistence type="predicted"/>
<dbReference type="EMBL" id="JACIFZ010000013">
    <property type="protein sequence ID" value="MBB4225599.1"/>
    <property type="molecule type" value="Genomic_DNA"/>
</dbReference>
<dbReference type="AlphaFoldDB" id="A0A840G1Z1"/>
<dbReference type="SMART" id="SM00953">
    <property type="entry name" value="RES"/>
    <property type="match status" value="1"/>
</dbReference>
<dbReference type="InterPro" id="IPR014914">
    <property type="entry name" value="RES_dom"/>
</dbReference>
<dbReference type="Proteomes" id="UP000524450">
    <property type="component" value="Unassembled WGS sequence"/>
</dbReference>
<evidence type="ECO:0000313" key="2">
    <source>
        <dbReference type="EMBL" id="MBB4225599.1"/>
    </source>
</evidence>
<accession>A0A840G1Z1</accession>
<sequence length="172" mass="19086">MILRPFPPQVLYRVHSPKWAHLPTSGAGAASQGGRLNRKGVDALYLSLEAETALAEYKQTSSLLPPGTIASYQVELSQIVDFSDGYNASWDPLWEEFGCDWRRMVFNDKIEPPTWVLSDLVQTVGAKGILFPSSTRRGGTNLVIFNAMLQPGDQLTVHDPKGDLPKDQSSWR</sequence>